<dbReference type="GO" id="GO:0006352">
    <property type="term" value="P:DNA-templated transcription initiation"/>
    <property type="evidence" value="ECO:0007669"/>
    <property type="project" value="InterPro"/>
</dbReference>
<keyword evidence="2" id="KW-0805">Transcription regulation</keyword>
<dbReference type="PRINTS" id="PR00038">
    <property type="entry name" value="HTHLUXR"/>
</dbReference>
<evidence type="ECO:0000259" key="6">
    <source>
        <dbReference type="Pfam" id="PF08281"/>
    </source>
</evidence>
<evidence type="ECO:0000313" key="8">
    <source>
        <dbReference type="Proteomes" id="UP000753961"/>
    </source>
</evidence>
<dbReference type="Proteomes" id="UP000753961">
    <property type="component" value="Unassembled WGS sequence"/>
</dbReference>
<dbReference type="RefSeq" id="WP_222580754.1">
    <property type="nucleotide sequence ID" value="NZ_JAHVHU010000012.1"/>
</dbReference>
<dbReference type="InterPro" id="IPR013249">
    <property type="entry name" value="RNA_pol_sigma70_r4_t2"/>
</dbReference>
<dbReference type="InterPro" id="IPR014327">
    <property type="entry name" value="RNA_pol_sigma70_bacteroid"/>
</dbReference>
<dbReference type="Pfam" id="PF08281">
    <property type="entry name" value="Sigma70_r4_2"/>
    <property type="match status" value="1"/>
</dbReference>
<dbReference type="SUPFAM" id="SSF88659">
    <property type="entry name" value="Sigma3 and sigma4 domains of RNA polymerase sigma factors"/>
    <property type="match status" value="1"/>
</dbReference>
<gene>
    <name evidence="7" type="ORF">KUV50_13765</name>
</gene>
<keyword evidence="8" id="KW-1185">Reference proteome</keyword>
<accession>A0A953HVW7</accession>
<dbReference type="PANTHER" id="PTHR43133:SF46">
    <property type="entry name" value="RNA POLYMERASE SIGMA-70 FACTOR ECF SUBFAMILY"/>
    <property type="match status" value="1"/>
</dbReference>
<dbReference type="Pfam" id="PF04542">
    <property type="entry name" value="Sigma70_r2"/>
    <property type="match status" value="1"/>
</dbReference>
<comment type="caution">
    <text evidence="7">The sequence shown here is derived from an EMBL/GenBank/DDBJ whole genome shotgun (WGS) entry which is preliminary data.</text>
</comment>
<dbReference type="NCBIfam" id="TIGR02985">
    <property type="entry name" value="Sig70_bacteroi1"/>
    <property type="match status" value="1"/>
</dbReference>
<dbReference type="EMBL" id="JAHVHU010000012">
    <property type="protein sequence ID" value="MBY5959215.1"/>
    <property type="molecule type" value="Genomic_DNA"/>
</dbReference>
<feature type="domain" description="RNA polymerase sigma factor 70 region 4 type 2" evidence="6">
    <location>
        <begin position="134"/>
        <end position="178"/>
    </location>
</feature>
<keyword evidence="4" id="KW-0804">Transcription</keyword>
<evidence type="ECO:0000256" key="2">
    <source>
        <dbReference type="ARBA" id="ARBA00023015"/>
    </source>
</evidence>
<dbReference type="InterPro" id="IPR014284">
    <property type="entry name" value="RNA_pol_sigma-70_dom"/>
</dbReference>
<dbReference type="InterPro" id="IPR013324">
    <property type="entry name" value="RNA_pol_sigma_r3/r4-like"/>
</dbReference>
<evidence type="ECO:0000256" key="3">
    <source>
        <dbReference type="ARBA" id="ARBA00023082"/>
    </source>
</evidence>
<name>A0A953HVW7_9BACT</name>
<dbReference type="SUPFAM" id="SSF88946">
    <property type="entry name" value="Sigma2 domain of RNA polymerase sigma factors"/>
    <property type="match status" value="1"/>
</dbReference>
<keyword evidence="3" id="KW-0731">Sigma factor</keyword>
<dbReference type="PANTHER" id="PTHR43133">
    <property type="entry name" value="RNA POLYMERASE ECF-TYPE SIGMA FACTO"/>
    <property type="match status" value="1"/>
</dbReference>
<dbReference type="GO" id="GO:0016987">
    <property type="term" value="F:sigma factor activity"/>
    <property type="evidence" value="ECO:0007669"/>
    <property type="project" value="UniProtKB-KW"/>
</dbReference>
<reference evidence="7" key="1">
    <citation type="submission" date="2021-06" db="EMBL/GenBank/DDBJ databases">
        <title>44 bacteria genomes isolated from Dapeng, Shenzhen.</title>
        <authorList>
            <person name="Zheng W."/>
            <person name="Yu S."/>
            <person name="Huang Y."/>
        </authorList>
    </citation>
    <scope>NUCLEOTIDE SEQUENCE</scope>
    <source>
        <strain evidence="7">DP5N28-2</strain>
    </source>
</reference>
<dbReference type="Gene3D" id="1.10.1740.10">
    <property type="match status" value="1"/>
</dbReference>
<dbReference type="InterPro" id="IPR036388">
    <property type="entry name" value="WH-like_DNA-bd_sf"/>
</dbReference>
<dbReference type="InterPro" id="IPR039425">
    <property type="entry name" value="RNA_pol_sigma-70-like"/>
</dbReference>
<dbReference type="AlphaFoldDB" id="A0A953HVW7"/>
<sequence length="207" mass="24515">MIHDDLDIMNSDKDQIANKELVRGLKEGDTASFKGVFLLFEQKLYRFAFSITKSEYISEEIVQEVFVKVWEKRKTLDISRSFDSYIFTMTRNLTYNYLRDASRRQSIRNELWTNINSLQQQADAELIFEEYEKIVEDIVQSLPQQKRSIYRLSRQQGKSNSEIADILGISPKTVKNHLWKTMRMIRVQLKPYLDDTLKILVLICFII</sequence>
<feature type="domain" description="RNA polymerase sigma-70 region 2" evidence="5">
    <location>
        <begin position="41"/>
        <end position="104"/>
    </location>
</feature>
<evidence type="ECO:0000313" key="7">
    <source>
        <dbReference type="EMBL" id="MBY5959215.1"/>
    </source>
</evidence>
<proteinExistence type="inferred from homology"/>
<dbReference type="GO" id="GO:0003677">
    <property type="term" value="F:DNA binding"/>
    <property type="evidence" value="ECO:0007669"/>
    <property type="project" value="InterPro"/>
</dbReference>
<evidence type="ECO:0000256" key="4">
    <source>
        <dbReference type="ARBA" id="ARBA00023163"/>
    </source>
</evidence>
<evidence type="ECO:0000259" key="5">
    <source>
        <dbReference type="Pfam" id="PF04542"/>
    </source>
</evidence>
<organism evidence="7 8">
    <name type="scientific">Membranihabitans marinus</name>
    <dbReference type="NCBI Taxonomy" id="1227546"/>
    <lineage>
        <taxon>Bacteria</taxon>
        <taxon>Pseudomonadati</taxon>
        <taxon>Bacteroidota</taxon>
        <taxon>Saprospiria</taxon>
        <taxon>Saprospirales</taxon>
        <taxon>Saprospiraceae</taxon>
        <taxon>Membranihabitans</taxon>
    </lineage>
</organism>
<dbReference type="InterPro" id="IPR000792">
    <property type="entry name" value="Tscrpt_reg_LuxR_C"/>
</dbReference>
<dbReference type="InterPro" id="IPR013325">
    <property type="entry name" value="RNA_pol_sigma_r2"/>
</dbReference>
<evidence type="ECO:0000256" key="1">
    <source>
        <dbReference type="ARBA" id="ARBA00010641"/>
    </source>
</evidence>
<dbReference type="Gene3D" id="1.10.10.10">
    <property type="entry name" value="Winged helix-like DNA-binding domain superfamily/Winged helix DNA-binding domain"/>
    <property type="match status" value="1"/>
</dbReference>
<protein>
    <submittedName>
        <fullName evidence="7">RNA polymerase sigma-70 factor</fullName>
    </submittedName>
</protein>
<dbReference type="InterPro" id="IPR007627">
    <property type="entry name" value="RNA_pol_sigma70_r2"/>
</dbReference>
<dbReference type="NCBIfam" id="TIGR02937">
    <property type="entry name" value="sigma70-ECF"/>
    <property type="match status" value="1"/>
</dbReference>
<comment type="similarity">
    <text evidence="1">Belongs to the sigma-70 factor family. ECF subfamily.</text>
</comment>